<feature type="compositionally biased region" description="Basic and acidic residues" evidence="1">
    <location>
        <begin position="503"/>
        <end position="525"/>
    </location>
</feature>
<dbReference type="Proteomes" id="UP001271007">
    <property type="component" value="Unassembled WGS sequence"/>
</dbReference>
<comment type="caution">
    <text evidence="2">The sequence shown here is derived from an EMBL/GenBank/DDBJ whole genome shotgun (WGS) entry which is preliminary data.</text>
</comment>
<dbReference type="Pfam" id="PF08618">
    <property type="entry name" value="Opi1"/>
    <property type="match status" value="1"/>
</dbReference>
<sequence length="537" mass="58752">MEQQQPRPPSYVAHNSADLTFPSVPKTDVSHAHATAEITLPDLKTVLSPDFHHSPRLSGFRPSTAGQESPRSVNSLPRIDPGPQSANGQRRSIEAAVASPSEVGSAMSIDEQAVRSPSISMDDPDVRIAAEALSGLGNPDFIRSPALPKASESNQSVARPVRTSHGEEEPLFQLFAKAHPWVSGTINGSLSAYSTTKDFSPRFVQAGAKLIEDRIVLPVASTAGTVGRVTGVESGMRWYYGGNTRHSSDLERGEDDPRSKRRRVMDKESDGTPSHMQHYGAEELPAYGASKPPSYREEESPASAERQAQNGETGQGQSWSSQVLVMTSGLGVALSETSRRNLRGCLAFLARQAEHISTMSEALTVVLEDYDQARDTWHHNHDATLEKGERPQTPDHDEAARALAAVIKKHSENIWRTMQQVVTSISSYAGGALPENARHFVRTQLMSLPQRWRVASDTHTGGSETSRGAHRMITFATEGLDMISQVSQTMQLTLESAEQWLDRVGRRRDTTTRSSAGRDSKDHDMTNAPQIRDVEKQ</sequence>
<feature type="compositionally biased region" description="Polar residues" evidence="1">
    <location>
        <begin position="306"/>
        <end position="320"/>
    </location>
</feature>
<feature type="region of interest" description="Disordered" evidence="1">
    <location>
        <begin position="47"/>
        <end position="109"/>
    </location>
</feature>
<dbReference type="AlphaFoldDB" id="A0AAJ0GHE4"/>
<dbReference type="PANTHER" id="PTHR38406:SF1">
    <property type="entry name" value="TRANSCRIPTIONAL REPRESSOR OPI1"/>
    <property type="match status" value="1"/>
</dbReference>
<feature type="region of interest" description="Disordered" evidence="1">
    <location>
        <begin position="1"/>
        <end position="25"/>
    </location>
</feature>
<organism evidence="2 3">
    <name type="scientific">Extremus antarcticus</name>
    <dbReference type="NCBI Taxonomy" id="702011"/>
    <lineage>
        <taxon>Eukaryota</taxon>
        <taxon>Fungi</taxon>
        <taxon>Dikarya</taxon>
        <taxon>Ascomycota</taxon>
        <taxon>Pezizomycotina</taxon>
        <taxon>Dothideomycetes</taxon>
        <taxon>Dothideomycetidae</taxon>
        <taxon>Mycosphaerellales</taxon>
        <taxon>Extremaceae</taxon>
        <taxon>Extremus</taxon>
    </lineage>
</organism>
<dbReference type="PANTHER" id="PTHR38406">
    <property type="entry name" value="TRANSCRIPTIONAL REPRESSOR OPI1"/>
    <property type="match status" value="1"/>
</dbReference>
<feature type="region of interest" description="Disordered" evidence="1">
    <location>
        <begin position="237"/>
        <end position="320"/>
    </location>
</feature>
<evidence type="ECO:0000313" key="2">
    <source>
        <dbReference type="EMBL" id="KAK3057624.1"/>
    </source>
</evidence>
<feature type="compositionally biased region" description="Polar residues" evidence="1">
    <location>
        <begin position="64"/>
        <end position="75"/>
    </location>
</feature>
<reference evidence="2" key="1">
    <citation type="submission" date="2023-04" db="EMBL/GenBank/DDBJ databases">
        <title>Black Yeasts Isolated from many extreme environments.</title>
        <authorList>
            <person name="Coleine C."/>
            <person name="Stajich J.E."/>
            <person name="Selbmann L."/>
        </authorList>
    </citation>
    <scope>NUCLEOTIDE SEQUENCE</scope>
    <source>
        <strain evidence="2">CCFEE 5312</strain>
    </source>
</reference>
<evidence type="ECO:0000313" key="3">
    <source>
        <dbReference type="Proteomes" id="UP001271007"/>
    </source>
</evidence>
<name>A0AAJ0GHE4_9PEZI</name>
<dbReference type="EMBL" id="JAWDJX010000003">
    <property type="protein sequence ID" value="KAK3057624.1"/>
    <property type="molecule type" value="Genomic_DNA"/>
</dbReference>
<feature type="compositionally biased region" description="Basic and acidic residues" evidence="1">
    <location>
        <begin position="246"/>
        <end position="258"/>
    </location>
</feature>
<feature type="region of interest" description="Disordered" evidence="1">
    <location>
        <begin position="143"/>
        <end position="165"/>
    </location>
</feature>
<dbReference type="GO" id="GO:0005783">
    <property type="term" value="C:endoplasmic reticulum"/>
    <property type="evidence" value="ECO:0007669"/>
    <property type="project" value="TreeGrafter"/>
</dbReference>
<gene>
    <name evidence="2" type="primary">OPI1</name>
    <name evidence="2" type="ORF">LTR09_001808</name>
</gene>
<dbReference type="GO" id="GO:0005634">
    <property type="term" value="C:nucleus"/>
    <property type="evidence" value="ECO:0007669"/>
    <property type="project" value="TreeGrafter"/>
</dbReference>
<dbReference type="GO" id="GO:0003714">
    <property type="term" value="F:transcription corepressor activity"/>
    <property type="evidence" value="ECO:0007669"/>
    <property type="project" value="InterPro"/>
</dbReference>
<proteinExistence type="predicted"/>
<feature type="region of interest" description="Disordered" evidence="1">
    <location>
        <begin position="503"/>
        <end position="537"/>
    </location>
</feature>
<dbReference type="InterPro" id="IPR013927">
    <property type="entry name" value="TF_Opi1_Ccg-8"/>
</dbReference>
<evidence type="ECO:0000256" key="1">
    <source>
        <dbReference type="SAM" id="MobiDB-lite"/>
    </source>
</evidence>
<dbReference type="GO" id="GO:0006357">
    <property type="term" value="P:regulation of transcription by RNA polymerase II"/>
    <property type="evidence" value="ECO:0007669"/>
    <property type="project" value="TreeGrafter"/>
</dbReference>
<keyword evidence="3" id="KW-1185">Reference proteome</keyword>
<dbReference type="GO" id="GO:0008654">
    <property type="term" value="P:phospholipid biosynthetic process"/>
    <property type="evidence" value="ECO:0007669"/>
    <property type="project" value="TreeGrafter"/>
</dbReference>
<accession>A0AAJ0GHE4</accession>
<dbReference type="GO" id="GO:0030968">
    <property type="term" value="P:endoplasmic reticulum unfolded protein response"/>
    <property type="evidence" value="ECO:0007669"/>
    <property type="project" value="TreeGrafter"/>
</dbReference>
<protein>
    <submittedName>
        <fullName evidence="2">Transcriptional regulator opi1</fullName>
    </submittedName>
</protein>